<evidence type="ECO:0000313" key="3">
    <source>
        <dbReference type="Proteomes" id="UP000093309"/>
    </source>
</evidence>
<protein>
    <recommendedName>
        <fullName evidence="4">Sodium:melibiose symporter</fullName>
    </recommendedName>
</protein>
<dbReference type="GO" id="GO:0005886">
    <property type="term" value="C:plasma membrane"/>
    <property type="evidence" value="ECO:0007669"/>
    <property type="project" value="TreeGrafter"/>
</dbReference>
<dbReference type="InterPro" id="IPR036259">
    <property type="entry name" value="MFS_trans_sf"/>
</dbReference>
<feature type="transmembrane region" description="Helical" evidence="1">
    <location>
        <begin position="111"/>
        <end position="139"/>
    </location>
</feature>
<accession>A0A1C1A8C7</accession>
<keyword evidence="1" id="KW-0812">Transmembrane</keyword>
<dbReference type="NCBIfam" id="TIGR00792">
    <property type="entry name" value="gph"/>
    <property type="match status" value="1"/>
</dbReference>
<feature type="transmembrane region" description="Helical" evidence="1">
    <location>
        <begin position="242"/>
        <end position="263"/>
    </location>
</feature>
<feature type="transmembrane region" description="Helical" evidence="1">
    <location>
        <begin position="184"/>
        <end position="204"/>
    </location>
</feature>
<dbReference type="InterPro" id="IPR001927">
    <property type="entry name" value="Na/Gal_symport"/>
</dbReference>
<proteinExistence type="predicted"/>
<dbReference type="GO" id="GO:0015293">
    <property type="term" value="F:symporter activity"/>
    <property type="evidence" value="ECO:0007669"/>
    <property type="project" value="InterPro"/>
</dbReference>
<dbReference type="Pfam" id="PF13347">
    <property type="entry name" value="MFS_2"/>
    <property type="match status" value="1"/>
</dbReference>
<gene>
    <name evidence="2" type="ORF">A8709_08595</name>
</gene>
<dbReference type="Gene3D" id="1.20.1250.20">
    <property type="entry name" value="MFS general substrate transporter like domains"/>
    <property type="match status" value="2"/>
</dbReference>
<dbReference type="PANTHER" id="PTHR11328">
    <property type="entry name" value="MAJOR FACILITATOR SUPERFAMILY DOMAIN-CONTAINING PROTEIN"/>
    <property type="match status" value="1"/>
</dbReference>
<keyword evidence="3" id="KW-1185">Reference proteome</keyword>
<feature type="transmembrane region" description="Helical" evidence="1">
    <location>
        <begin position="82"/>
        <end position="99"/>
    </location>
</feature>
<dbReference type="Proteomes" id="UP000093309">
    <property type="component" value="Unassembled WGS sequence"/>
</dbReference>
<keyword evidence="1" id="KW-1133">Transmembrane helix</keyword>
<dbReference type="PANTHER" id="PTHR11328:SF24">
    <property type="entry name" value="MAJOR FACILITATOR SUPERFAMILY (MFS) PROFILE DOMAIN-CONTAINING PROTEIN"/>
    <property type="match status" value="1"/>
</dbReference>
<evidence type="ECO:0000313" key="2">
    <source>
        <dbReference type="EMBL" id="OCT16789.1"/>
    </source>
</evidence>
<dbReference type="EMBL" id="LYPC01000010">
    <property type="protein sequence ID" value="OCT16789.1"/>
    <property type="molecule type" value="Genomic_DNA"/>
</dbReference>
<dbReference type="GO" id="GO:0006814">
    <property type="term" value="P:sodium ion transport"/>
    <property type="evidence" value="ECO:0007669"/>
    <property type="project" value="InterPro"/>
</dbReference>
<comment type="caution">
    <text evidence="2">The sequence shown here is derived from an EMBL/GenBank/DDBJ whole genome shotgun (WGS) entry which is preliminary data.</text>
</comment>
<feature type="transmembrane region" description="Helical" evidence="1">
    <location>
        <begin position="372"/>
        <end position="395"/>
    </location>
</feature>
<evidence type="ECO:0008006" key="4">
    <source>
        <dbReference type="Google" id="ProtNLM"/>
    </source>
</evidence>
<feature type="transmembrane region" description="Helical" evidence="1">
    <location>
        <begin position="415"/>
        <end position="435"/>
    </location>
</feature>
<feature type="transmembrane region" description="Helical" evidence="1">
    <location>
        <begin position="20"/>
        <end position="37"/>
    </location>
</feature>
<feature type="transmembrane region" description="Helical" evidence="1">
    <location>
        <begin position="269"/>
        <end position="291"/>
    </location>
</feature>
<dbReference type="SUPFAM" id="SSF103473">
    <property type="entry name" value="MFS general substrate transporter"/>
    <property type="match status" value="1"/>
</dbReference>
<name>A0A1C1A8C7_9BACL</name>
<keyword evidence="1" id="KW-0472">Membrane</keyword>
<reference evidence="3" key="1">
    <citation type="submission" date="2016-05" db="EMBL/GenBank/DDBJ databases">
        <title>Paenibacillus oryzae. sp. nov., isolated from the rice root.</title>
        <authorList>
            <person name="Zhang J."/>
            <person name="Zhang X."/>
        </authorList>
    </citation>
    <scope>NUCLEOTIDE SEQUENCE [LARGE SCALE GENOMIC DNA]</scope>
    <source>
        <strain evidence="3">KCTC13222</strain>
    </source>
</reference>
<feature type="transmembrane region" description="Helical" evidence="1">
    <location>
        <begin position="151"/>
        <end position="172"/>
    </location>
</feature>
<organism evidence="2 3">
    <name type="scientific">Paenibacillus pectinilyticus</name>
    <dbReference type="NCBI Taxonomy" id="512399"/>
    <lineage>
        <taxon>Bacteria</taxon>
        <taxon>Bacillati</taxon>
        <taxon>Bacillota</taxon>
        <taxon>Bacilli</taxon>
        <taxon>Bacillales</taxon>
        <taxon>Paenibacillaceae</taxon>
        <taxon>Paenibacillus</taxon>
    </lineage>
</organism>
<feature type="transmembrane region" description="Helical" evidence="1">
    <location>
        <begin position="335"/>
        <end position="360"/>
    </location>
</feature>
<feature type="transmembrane region" description="Helical" evidence="1">
    <location>
        <begin position="43"/>
        <end position="70"/>
    </location>
</feature>
<dbReference type="AlphaFoldDB" id="A0A1C1A8C7"/>
<evidence type="ECO:0000256" key="1">
    <source>
        <dbReference type="SAM" id="Phobius"/>
    </source>
</evidence>
<feature type="transmembrane region" description="Helical" evidence="1">
    <location>
        <begin position="303"/>
        <end position="323"/>
    </location>
</feature>
<dbReference type="GO" id="GO:0008643">
    <property type="term" value="P:carbohydrate transport"/>
    <property type="evidence" value="ECO:0007669"/>
    <property type="project" value="InterPro"/>
</dbReference>
<dbReference type="STRING" id="512399.A8709_08595"/>
<dbReference type="CDD" id="cd17332">
    <property type="entry name" value="MFS_MelB_like"/>
    <property type="match status" value="1"/>
</dbReference>
<sequence>MEQKKYLTFGNKMAYGSGDLANNIIFGLITSFLMIYLTDAVGLNAGIIGTLMMFSRFAGGVSDVVAGTIIDRTKHKWGKARPWVFWTIIPVVVCEVLMFSTPSMNTTLQYIYFFIIYTILNDVFFTLNNVAYSTLSVLITANKQERVQLGVVRFVFALVAVSAISGGTMASVNAFGGGVVGWRMTALIFSVIAAVFYYICALSIKELPPSELGIHEDVAPEKTGVFQNLGKLLRNKYYVMQLFINILFNGLMTMVGAVGVYYMKYVIGNAAMLGVFSIVQVVPMFLGLIFTPMLVKRWGIYKVNLIGFTLATIACIPFMIFGMKGMTTPMLISHGFVWLFRAPMLGTTSALTAEISGYTYRQTGKRLDGSMFSCMSMGAKVGAGIATAMTGWLLALSKYDGKLDVQPQSSHSMITFMYVALPLIINVIMVAILMLQKVEKANETWDAHQITAK</sequence>
<dbReference type="InterPro" id="IPR039672">
    <property type="entry name" value="MFS_2"/>
</dbReference>